<keyword evidence="2" id="KW-1185">Reference proteome</keyword>
<dbReference type="Proteomes" id="UP000292052">
    <property type="component" value="Unassembled WGS sequence"/>
</dbReference>
<sequence length="66" mass="7801">VYQISMTSPDAQMECHLRRENRLRSVCRTNPIVTTFQMNSFSVPYLGCYGSKPYHRYHKHLVVPKQ</sequence>
<organism evidence="1 2">
    <name type="scientific">Asbolus verrucosus</name>
    <name type="common">Desert ironclad beetle</name>
    <dbReference type="NCBI Taxonomy" id="1661398"/>
    <lineage>
        <taxon>Eukaryota</taxon>
        <taxon>Metazoa</taxon>
        <taxon>Ecdysozoa</taxon>
        <taxon>Arthropoda</taxon>
        <taxon>Hexapoda</taxon>
        <taxon>Insecta</taxon>
        <taxon>Pterygota</taxon>
        <taxon>Neoptera</taxon>
        <taxon>Endopterygota</taxon>
        <taxon>Coleoptera</taxon>
        <taxon>Polyphaga</taxon>
        <taxon>Cucujiformia</taxon>
        <taxon>Tenebrionidae</taxon>
        <taxon>Pimeliinae</taxon>
        <taxon>Asbolus</taxon>
    </lineage>
</organism>
<dbReference type="AlphaFoldDB" id="A0A482WAL9"/>
<comment type="caution">
    <text evidence="1">The sequence shown here is derived from an EMBL/GenBank/DDBJ whole genome shotgun (WGS) entry which is preliminary data.</text>
</comment>
<dbReference type="EMBL" id="QDEB01009967">
    <property type="protein sequence ID" value="RZC42206.1"/>
    <property type="molecule type" value="Genomic_DNA"/>
</dbReference>
<accession>A0A482WAL9</accession>
<evidence type="ECO:0000313" key="2">
    <source>
        <dbReference type="Proteomes" id="UP000292052"/>
    </source>
</evidence>
<proteinExistence type="predicted"/>
<protein>
    <submittedName>
        <fullName evidence="1">Uncharacterized protein</fullName>
    </submittedName>
</protein>
<evidence type="ECO:0000313" key="1">
    <source>
        <dbReference type="EMBL" id="RZC42206.1"/>
    </source>
</evidence>
<reference evidence="1 2" key="1">
    <citation type="submission" date="2017-03" db="EMBL/GenBank/DDBJ databases">
        <title>Genome of the blue death feigning beetle - Asbolus verrucosus.</title>
        <authorList>
            <person name="Rider S.D."/>
        </authorList>
    </citation>
    <scope>NUCLEOTIDE SEQUENCE [LARGE SCALE GENOMIC DNA]</scope>
    <source>
        <strain evidence="1">Butters</strain>
        <tissue evidence="1">Head and leg muscle</tissue>
    </source>
</reference>
<gene>
    <name evidence="1" type="ORF">BDFB_006825</name>
</gene>
<feature type="non-terminal residue" evidence="1">
    <location>
        <position position="1"/>
    </location>
</feature>
<name>A0A482WAL9_ASBVE</name>